<organism evidence="5 6">
    <name type="scientific">Patiria miniata</name>
    <name type="common">Bat star</name>
    <name type="synonym">Asterina miniata</name>
    <dbReference type="NCBI Taxonomy" id="46514"/>
    <lineage>
        <taxon>Eukaryota</taxon>
        <taxon>Metazoa</taxon>
        <taxon>Echinodermata</taxon>
        <taxon>Eleutherozoa</taxon>
        <taxon>Asterozoa</taxon>
        <taxon>Asteroidea</taxon>
        <taxon>Valvatacea</taxon>
        <taxon>Valvatida</taxon>
        <taxon>Asterinidae</taxon>
        <taxon>Patiria</taxon>
    </lineage>
</organism>
<keyword evidence="1" id="KW-0677">Repeat</keyword>
<dbReference type="OMA" id="NRYVKPD"/>
<feature type="compositionally biased region" description="Acidic residues" evidence="4">
    <location>
        <begin position="131"/>
        <end position="143"/>
    </location>
</feature>
<feature type="repeat" description="ANK" evidence="3">
    <location>
        <begin position="246"/>
        <end position="280"/>
    </location>
</feature>
<evidence type="ECO:0000313" key="6">
    <source>
        <dbReference type="Proteomes" id="UP000887568"/>
    </source>
</evidence>
<sequence>MMLRQTEELSGSLESLNQLDMHEKLEKHQKRRLSCPQIAFTSTLLPTTPTRQKSLVEDVGTQKLEEAEEESEEPEDNVFAEAVESVLQEGYGGNGGFQDEEDCRKHTDFLLSVMESQQRKRRGSSKSHWDESEEEQEKIDEDVENDTDKRILWAAENNEIDIVKELLAQQATLVNAKDEDDYTPLHRAAYNGHASMVELLLQHNANVNAKTEDGWCPLHCASRWNNASVLSILLQNGSDINAQTNGGQTALHLAASNNEAKDCLQLLLMNRHIDPSVVNAANEMAYDIVKRVGRLSYLFEMTEDSMKPSCS</sequence>
<dbReference type="RefSeq" id="XP_038076911.1">
    <property type="nucleotide sequence ID" value="XM_038220983.1"/>
</dbReference>
<reference evidence="5" key="1">
    <citation type="submission" date="2022-11" db="UniProtKB">
        <authorList>
            <consortium name="EnsemblMetazoa"/>
        </authorList>
    </citation>
    <scope>IDENTIFICATION</scope>
</reference>
<dbReference type="PRINTS" id="PR01415">
    <property type="entry name" value="ANKYRIN"/>
</dbReference>
<dbReference type="PROSITE" id="PS50088">
    <property type="entry name" value="ANK_REPEAT"/>
    <property type="match status" value="3"/>
</dbReference>
<dbReference type="EnsemblMetazoa" id="XM_038220982.1">
    <property type="protein sequence ID" value="XP_038076910.1"/>
    <property type="gene ID" value="LOC119744824"/>
</dbReference>
<evidence type="ECO:0000256" key="1">
    <source>
        <dbReference type="ARBA" id="ARBA00022737"/>
    </source>
</evidence>
<dbReference type="OrthoDB" id="19174at2759"/>
<keyword evidence="6" id="KW-1185">Reference proteome</keyword>
<dbReference type="RefSeq" id="XP_038076907.1">
    <property type="nucleotide sequence ID" value="XM_038220979.1"/>
</dbReference>
<protein>
    <recommendedName>
        <fullName evidence="7">Ankyrin repeat domain-containing protein 49</fullName>
    </recommendedName>
</protein>
<dbReference type="Pfam" id="PF12796">
    <property type="entry name" value="Ank_2"/>
    <property type="match status" value="1"/>
</dbReference>
<dbReference type="InterPro" id="IPR002110">
    <property type="entry name" value="Ankyrin_rpt"/>
</dbReference>
<keyword evidence="2 3" id="KW-0040">ANK repeat</keyword>
<dbReference type="EnsemblMetazoa" id="XM_038220979.1">
    <property type="protein sequence ID" value="XP_038076907.1"/>
    <property type="gene ID" value="LOC119744824"/>
</dbReference>
<feature type="repeat" description="ANK" evidence="3">
    <location>
        <begin position="213"/>
        <end position="245"/>
    </location>
</feature>
<evidence type="ECO:0000256" key="4">
    <source>
        <dbReference type="SAM" id="MobiDB-lite"/>
    </source>
</evidence>
<feature type="repeat" description="ANK" evidence="3">
    <location>
        <begin position="180"/>
        <end position="212"/>
    </location>
</feature>
<dbReference type="EnsemblMetazoa" id="XM_038220980.1">
    <property type="protein sequence ID" value="XP_038076908.1"/>
    <property type="gene ID" value="LOC119744824"/>
</dbReference>
<evidence type="ECO:0000256" key="2">
    <source>
        <dbReference type="ARBA" id="ARBA00023043"/>
    </source>
</evidence>
<accession>A0A914BN57</accession>
<dbReference type="EnsemblMetazoa" id="XM_038220983.1">
    <property type="protein sequence ID" value="XP_038076911.1"/>
    <property type="gene ID" value="LOC119744824"/>
</dbReference>
<dbReference type="CTD" id="54851"/>
<dbReference type="PANTHER" id="PTHR24198">
    <property type="entry name" value="ANKYRIN REPEAT AND PROTEIN KINASE DOMAIN-CONTAINING PROTEIN"/>
    <property type="match status" value="1"/>
</dbReference>
<name>A0A914BN57_PATMI</name>
<dbReference type="SMART" id="SM00248">
    <property type="entry name" value="ANK"/>
    <property type="match status" value="4"/>
</dbReference>
<dbReference type="EnsemblMetazoa" id="XM_038220981.1">
    <property type="protein sequence ID" value="XP_038076909.1"/>
    <property type="gene ID" value="LOC119744824"/>
</dbReference>
<dbReference type="Gene3D" id="1.25.40.20">
    <property type="entry name" value="Ankyrin repeat-containing domain"/>
    <property type="match status" value="1"/>
</dbReference>
<dbReference type="Proteomes" id="UP000887568">
    <property type="component" value="Unplaced"/>
</dbReference>
<dbReference type="RefSeq" id="XP_038076908.1">
    <property type="nucleotide sequence ID" value="XM_038220980.1"/>
</dbReference>
<dbReference type="RefSeq" id="XP_038076910.1">
    <property type="nucleotide sequence ID" value="XM_038220982.1"/>
</dbReference>
<evidence type="ECO:0000256" key="3">
    <source>
        <dbReference type="PROSITE-ProRule" id="PRU00023"/>
    </source>
</evidence>
<dbReference type="RefSeq" id="XP_038076909.1">
    <property type="nucleotide sequence ID" value="XM_038220981.1"/>
</dbReference>
<dbReference type="AlphaFoldDB" id="A0A914BN57"/>
<dbReference type="PANTHER" id="PTHR24198:SF165">
    <property type="entry name" value="ANKYRIN REPEAT-CONTAINING PROTEIN-RELATED"/>
    <property type="match status" value="1"/>
</dbReference>
<dbReference type="GeneID" id="119744824"/>
<feature type="region of interest" description="Disordered" evidence="4">
    <location>
        <begin position="115"/>
        <end position="143"/>
    </location>
</feature>
<proteinExistence type="predicted"/>
<dbReference type="SUPFAM" id="SSF48403">
    <property type="entry name" value="Ankyrin repeat"/>
    <property type="match status" value="1"/>
</dbReference>
<dbReference type="InterPro" id="IPR036770">
    <property type="entry name" value="Ankyrin_rpt-contain_sf"/>
</dbReference>
<evidence type="ECO:0008006" key="7">
    <source>
        <dbReference type="Google" id="ProtNLM"/>
    </source>
</evidence>
<evidence type="ECO:0000313" key="5">
    <source>
        <dbReference type="EnsemblMetazoa" id="XP_038076907.1"/>
    </source>
</evidence>
<dbReference type="PROSITE" id="PS50297">
    <property type="entry name" value="ANK_REP_REGION"/>
    <property type="match status" value="2"/>
</dbReference>
<dbReference type="Pfam" id="PF00023">
    <property type="entry name" value="Ank"/>
    <property type="match status" value="1"/>
</dbReference>